<evidence type="ECO:0000313" key="4">
    <source>
        <dbReference type="EMBL" id="CUG05771.1"/>
    </source>
</evidence>
<reference evidence="5" key="1">
    <citation type="submission" date="2015-09" db="EMBL/GenBank/DDBJ databases">
        <authorList>
            <consortium name="Pathogen Informatics"/>
        </authorList>
    </citation>
    <scope>NUCLEOTIDE SEQUENCE [LARGE SCALE GENOMIC DNA]</scope>
    <source>
        <strain evidence="5">Lake Konstanz</strain>
    </source>
</reference>
<feature type="transmembrane region" description="Helical" evidence="2">
    <location>
        <begin position="584"/>
        <end position="604"/>
    </location>
</feature>
<feature type="transmembrane region" description="Helical" evidence="2">
    <location>
        <begin position="542"/>
        <end position="564"/>
    </location>
</feature>
<dbReference type="OrthoDB" id="278769at2759"/>
<feature type="transmembrane region" description="Helical" evidence="2">
    <location>
        <begin position="719"/>
        <end position="743"/>
    </location>
</feature>
<evidence type="ECO:0000313" key="5">
    <source>
        <dbReference type="Proteomes" id="UP000051952"/>
    </source>
</evidence>
<keyword evidence="2 4" id="KW-0812">Transmembrane</keyword>
<keyword evidence="2" id="KW-1133">Transmembrane helix</keyword>
<sequence>MFLLLFCFFIDKLHFTVQTFFIHTPYRMCQCTRVALNAHNAGRETWVFAFYSSAFCLEITHMTRSHQRTSMMKKFAFMEASSSSSSSDDDEELAVGSSDAIRSHDNTIVIQQGANEEVAVVTVSDSSVDVNVLSPHAVKPVVAAEGASRQSLTSRIATGIFGAVERLMFGTTTDESANNHNPDAQLSGSPVFTGPQGGLSRSHNQFDVNQRTPSSVTTVSRDVVVRAVAIEDPQIAWAKRHARRLHQRTRAHSFHPPTEQHHAIARFSNAIAGHHQFDYDDEDPRTHSHSAIASARGHAGRRGGAGGDPYYLPDDDAFGGFASSRVGTGVLTLPPGSSIAVELVSALEAYQGAPNEYYGSIVQAALAERGPEDPIIGEELRWAARNPYLMQLILGSGALDVNDLEVQIIVQREIESTIRARDRNSVLIHGHRQPVDERKHLPRLDPSVAGYLKMLFLLPTSRINAEQVALMEDSGFEFVKLLHDNPHIMRDIPKPPWWQLTPYEEHRHFDLMASLLGMVLILMDLTSMIAIAIHWWQTRTNFGYWTILLACGGWIATLIVVVVFENTKVDSSFYDERLAEFPSSNGKLVPIIPSLEAILVFNIVRYYIAARREKRAFFVVTHDLHANFAVLFILHSQCHSFPQLLLQNYLFVWGSFNEADYFFFHLLVVTTSISCCSSLLLFIRRIACFRSVNGAGFSVFGAEGTEANFDSRSEFFPKVITFILIYVLEYNVFFLIVAVMNVSTCSTTVLVWIGIIGLIILAVVVILIFSLAKGKSSSTTGKLALGPLVAQIAFAIYGSVFSNNTKASGGTNDQASTCAFYSFTLGANVRVGIAAFSLMLSVWVIWILVTIWRRYGTMDKRIPLGAKLRWLLLSHHKHDAITPPPKVGHHGPEEDNQESPIEGVVPAPLTAGDSIDAVQIENSNRAYSTDPSVPLTPEVSAFQSRSNNIQQQPTIVG</sequence>
<feature type="compositionally biased region" description="Polar residues" evidence="1">
    <location>
        <begin position="173"/>
        <end position="190"/>
    </location>
</feature>
<feature type="transmembrane region" description="Helical" evidence="2">
    <location>
        <begin position="511"/>
        <end position="535"/>
    </location>
</feature>
<keyword evidence="3" id="KW-0732">Signal</keyword>
<feature type="compositionally biased region" description="Polar residues" evidence="1">
    <location>
        <begin position="920"/>
        <end position="931"/>
    </location>
</feature>
<proteinExistence type="predicted"/>
<feature type="region of interest" description="Disordered" evidence="1">
    <location>
        <begin position="173"/>
        <end position="213"/>
    </location>
</feature>
<protein>
    <submittedName>
        <fullName evidence="4">Transmembrane protein, putative</fullName>
    </submittedName>
</protein>
<organism evidence="4 5">
    <name type="scientific">Bodo saltans</name>
    <name type="common">Flagellated protozoan</name>
    <dbReference type="NCBI Taxonomy" id="75058"/>
    <lineage>
        <taxon>Eukaryota</taxon>
        <taxon>Discoba</taxon>
        <taxon>Euglenozoa</taxon>
        <taxon>Kinetoplastea</taxon>
        <taxon>Metakinetoplastina</taxon>
        <taxon>Eubodonida</taxon>
        <taxon>Bodonidae</taxon>
        <taxon>Bodo</taxon>
    </lineage>
</organism>
<evidence type="ECO:0000256" key="1">
    <source>
        <dbReference type="SAM" id="MobiDB-lite"/>
    </source>
</evidence>
<dbReference type="EMBL" id="CYKH01000547">
    <property type="protein sequence ID" value="CUG05771.1"/>
    <property type="molecule type" value="Genomic_DNA"/>
</dbReference>
<keyword evidence="2" id="KW-0472">Membrane</keyword>
<feature type="transmembrane region" description="Helical" evidence="2">
    <location>
        <begin position="783"/>
        <end position="801"/>
    </location>
</feature>
<feature type="transmembrane region" description="Helical" evidence="2">
    <location>
        <begin position="831"/>
        <end position="852"/>
    </location>
</feature>
<dbReference type="VEuPathDB" id="TriTrypDB:BSAL_71305"/>
<dbReference type="Proteomes" id="UP000051952">
    <property type="component" value="Unassembled WGS sequence"/>
</dbReference>
<dbReference type="AlphaFoldDB" id="A0A0S4IZJ9"/>
<evidence type="ECO:0000256" key="3">
    <source>
        <dbReference type="SAM" id="SignalP"/>
    </source>
</evidence>
<feature type="compositionally biased region" description="Polar residues" evidence="1">
    <location>
        <begin position="199"/>
        <end position="210"/>
    </location>
</feature>
<name>A0A0S4IZJ9_BODSA</name>
<feature type="region of interest" description="Disordered" evidence="1">
    <location>
        <begin position="881"/>
        <end position="906"/>
    </location>
</feature>
<gene>
    <name evidence="4" type="ORF">BSAL_71305</name>
</gene>
<evidence type="ECO:0000256" key="2">
    <source>
        <dbReference type="SAM" id="Phobius"/>
    </source>
</evidence>
<feature type="transmembrane region" description="Helical" evidence="2">
    <location>
        <begin position="749"/>
        <end position="771"/>
    </location>
</feature>
<feature type="compositionally biased region" description="Polar residues" evidence="1">
    <location>
        <begin position="941"/>
        <end position="957"/>
    </location>
</feature>
<feature type="chain" id="PRO_5006621811" evidence="3">
    <location>
        <begin position="20"/>
        <end position="957"/>
    </location>
</feature>
<accession>A0A0S4IZJ9</accession>
<feature type="transmembrane region" description="Helical" evidence="2">
    <location>
        <begin position="616"/>
        <end position="635"/>
    </location>
</feature>
<feature type="transmembrane region" description="Helical" evidence="2">
    <location>
        <begin position="661"/>
        <end position="683"/>
    </location>
</feature>
<feature type="signal peptide" evidence="3">
    <location>
        <begin position="1"/>
        <end position="19"/>
    </location>
</feature>
<keyword evidence="5" id="KW-1185">Reference proteome</keyword>
<feature type="region of interest" description="Disordered" evidence="1">
    <location>
        <begin position="920"/>
        <end position="957"/>
    </location>
</feature>